<dbReference type="EMBL" id="BPLQ01005263">
    <property type="protein sequence ID" value="GIY13645.1"/>
    <property type="molecule type" value="Genomic_DNA"/>
</dbReference>
<dbReference type="Proteomes" id="UP001054837">
    <property type="component" value="Unassembled WGS sequence"/>
</dbReference>
<dbReference type="AlphaFoldDB" id="A0AAV4QWL8"/>
<keyword evidence="1" id="KW-0472">Membrane</keyword>
<evidence type="ECO:0000313" key="2">
    <source>
        <dbReference type="EMBL" id="GIY13645.1"/>
    </source>
</evidence>
<keyword evidence="1" id="KW-1133">Transmembrane helix</keyword>
<comment type="caution">
    <text evidence="2">The sequence shown here is derived from an EMBL/GenBank/DDBJ whole genome shotgun (WGS) entry which is preliminary data.</text>
</comment>
<name>A0AAV4QWL8_9ARAC</name>
<keyword evidence="3" id="KW-1185">Reference proteome</keyword>
<organism evidence="2 3">
    <name type="scientific">Caerostris darwini</name>
    <dbReference type="NCBI Taxonomy" id="1538125"/>
    <lineage>
        <taxon>Eukaryota</taxon>
        <taxon>Metazoa</taxon>
        <taxon>Ecdysozoa</taxon>
        <taxon>Arthropoda</taxon>
        <taxon>Chelicerata</taxon>
        <taxon>Arachnida</taxon>
        <taxon>Araneae</taxon>
        <taxon>Araneomorphae</taxon>
        <taxon>Entelegynae</taxon>
        <taxon>Araneoidea</taxon>
        <taxon>Araneidae</taxon>
        <taxon>Caerostris</taxon>
    </lineage>
</organism>
<proteinExistence type="predicted"/>
<protein>
    <submittedName>
        <fullName evidence="2">Uncharacterized protein</fullName>
    </submittedName>
</protein>
<feature type="transmembrane region" description="Helical" evidence="1">
    <location>
        <begin position="76"/>
        <end position="95"/>
    </location>
</feature>
<evidence type="ECO:0000256" key="1">
    <source>
        <dbReference type="SAM" id="Phobius"/>
    </source>
</evidence>
<reference evidence="2 3" key="1">
    <citation type="submission" date="2021-06" db="EMBL/GenBank/DDBJ databases">
        <title>Caerostris darwini draft genome.</title>
        <authorList>
            <person name="Kono N."/>
            <person name="Arakawa K."/>
        </authorList>
    </citation>
    <scope>NUCLEOTIDE SEQUENCE [LARGE SCALE GENOMIC DNA]</scope>
</reference>
<evidence type="ECO:0000313" key="3">
    <source>
        <dbReference type="Proteomes" id="UP001054837"/>
    </source>
</evidence>
<sequence length="112" mass="12504">MSPNAGRHIVSTLVKPLAAKVVIIRLGRDFFGFSRPPTFFSRFFFISRMLKLGFTGPSAHGDVFCTSGLNTNQRDIIAYFFSPTSFFLCIFHSVLISNENLGSPFCPFLNCP</sequence>
<accession>A0AAV4QWL8</accession>
<keyword evidence="1" id="KW-0812">Transmembrane</keyword>
<gene>
    <name evidence="2" type="ORF">CDAR_567641</name>
</gene>